<organism evidence="7 8">
    <name type="scientific">Phytoactinopolyspora alkaliphila</name>
    <dbReference type="NCBI Taxonomy" id="1783498"/>
    <lineage>
        <taxon>Bacteria</taxon>
        <taxon>Bacillati</taxon>
        <taxon>Actinomycetota</taxon>
        <taxon>Actinomycetes</taxon>
        <taxon>Jiangellales</taxon>
        <taxon>Jiangellaceae</taxon>
        <taxon>Phytoactinopolyspora</taxon>
    </lineage>
</organism>
<dbReference type="Pfam" id="PF01547">
    <property type="entry name" value="SBP_bac_1"/>
    <property type="match status" value="1"/>
</dbReference>
<keyword evidence="2 6" id="KW-0732">Signal</keyword>
<feature type="signal peptide" evidence="6">
    <location>
        <begin position="1"/>
        <end position="23"/>
    </location>
</feature>
<evidence type="ECO:0000256" key="1">
    <source>
        <dbReference type="ARBA" id="ARBA00022475"/>
    </source>
</evidence>
<keyword evidence="1" id="KW-1003">Cell membrane</keyword>
<dbReference type="Gene3D" id="3.40.190.10">
    <property type="entry name" value="Periplasmic binding protein-like II"/>
    <property type="match status" value="2"/>
</dbReference>
<gene>
    <name evidence="7" type="ORF">G1H11_12270</name>
</gene>
<keyword evidence="8" id="KW-1185">Reference proteome</keyword>
<accession>A0A6N9YM83</accession>
<evidence type="ECO:0000256" key="3">
    <source>
        <dbReference type="ARBA" id="ARBA00023136"/>
    </source>
</evidence>
<keyword evidence="5" id="KW-0449">Lipoprotein</keyword>
<keyword evidence="3" id="KW-0472">Membrane</keyword>
<evidence type="ECO:0000256" key="2">
    <source>
        <dbReference type="ARBA" id="ARBA00022729"/>
    </source>
</evidence>
<dbReference type="InterPro" id="IPR006059">
    <property type="entry name" value="SBP"/>
</dbReference>
<dbReference type="PANTHER" id="PTHR43649">
    <property type="entry name" value="ARABINOSE-BINDING PROTEIN-RELATED"/>
    <property type="match status" value="1"/>
</dbReference>
<dbReference type="PANTHER" id="PTHR43649:SF33">
    <property type="entry name" value="POLYGALACTURONAN_RHAMNOGALACTURONAN-BINDING PROTEIN YTCQ"/>
    <property type="match status" value="1"/>
</dbReference>
<dbReference type="CDD" id="cd13585">
    <property type="entry name" value="PBP2_TMBP_like"/>
    <property type="match status" value="1"/>
</dbReference>
<dbReference type="EMBL" id="JAAGOB010000006">
    <property type="protein sequence ID" value="NED96084.1"/>
    <property type="molecule type" value="Genomic_DNA"/>
</dbReference>
<dbReference type="Proteomes" id="UP000469185">
    <property type="component" value="Unassembled WGS sequence"/>
</dbReference>
<dbReference type="RefSeq" id="WP_163818879.1">
    <property type="nucleotide sequence ID" value="NZ_JAAGOB010000006.1"/>
</dbReference>
<proteinExistence type="predicted"/>
<reference evidence="7 8" key="1">
    <citation type="submission" date="2020-02" db="EMBL/GenBank/DDBJ databases">
        <authorList>
            <person name="Li X.-J."/>
            <person name="Feng X.-M."/>
        </authorList>
    </citation>
    <scope>NUCLEOTIDE SEQUENCE [LARGE SCALE GENOMIC DNA]</scope>
    <source>
        <strain evidence="7 8">CGMCC 4.7225</strain>
    </source>
</reference>
<evidence type="ECO:0000256" key="5">
    <source>
        <dbReference type="ARBA" id="ARBA00023288"/>
    </source>
</evidence>
<evidence type="ECO:0000313" key="8">
    <source>
        <dbReference type="Proteomes" id="UP000469185"/>
    </source>
</evidence>
<sequence>MSTRKTVISCAVVAGALVLPACGSPSDAMSEGEGGEGSVTLVMSNHPFQRGIEPLIPEFEEETGIQVDVQTFAEQQARDKIQLNLQSKSSAMDVFMTLPSREGPLFATSGYYEPLDDYISGAPSEYDADDFSRGAIDGMKVDGTTYAVPVNVEGPVLYYRTDLFDEWGLTPPETLTELLDTAAEIADRDPGITPITLRGAAAALPFTFGTFVHGNGVEFTDDQGAPNFDEPGAVEAIDQYATLARESGPPGVINYSFTESSTLFAQGKAAMMLESSNELNSVADPGSSTVTEHIGIVPVPAGSAGPAPTVLSWGLAMSPHSENKEAAWQFLEWATSPETQLALTEADIAPPRASVAEDPAYTDTLDTPTQQAWREAVADLQENGNVEVGPVGSNAPAMRQVIGDAVGKVILGEATPEDAAAEIQSGLEPLLADG</sequence>
<name>A0A6N9YM83_9ACTN</name>
<protein>
    <submittedName>
        <fullName evidence="7">Sugar ABC transporter substrate-binding protein</fullName>
    </submittedName>
</protein>
<dbReference type="SUPFAM" id="SSF53850">
    <property type="entry name" value="Periplasmic binding protein-like II"/>
    <property type="match status" value="1"/>
</dbReference>
<evidence type="ECO:0000256" key="6">
    <source>
        <dbReference type="SAM" id="SignalP"/>
    </source>
</evidence>
<comment type="caution">
    <text evidence="7">The sequence shown here is derived from an EMBL/GenBank/DDBJ whole genome shotgun (WGS) entry which is preliminary data.</text>
</comment>
<keyword evidence="4" id="KW-0564">Palmitate</keyword>
<evidence type="ECO:0000313" key="7">
    <source>
        <dbReference type="EMBL" id="NED96084.1"/>
    </source>
</evidence>
<dbReference type="InterPro" id="IPR050490">
    <property type="entry name" value="Bact_solute-bd_prot1"/>
</dbReference>
<evidence type="ECO:0000256" key="4">
    <source>
        <dbReference type="ARBA" id="ARBA00023139"/>
    </source>
</evidence>
<feature type="chain" id="PRO_5039223640" evidence="6">
    <location>
        <begin position="24"/>
        <end position="434"/>
    </location>
</feature>
<dbReference type="AlphaFoldDB" id="A0A6N9YM83"/>